<accession>A0A516EL21</accession>
<proteinExistence type="predicted"/>
<evidence type="ECO:0000313" key="2">
    <source>
        <dbReference type="EMBL" id="QDO67016.1"/>
    </source>
</evidence>
<dbReference type="RefSeq" id="YP_010798321.1">
    <property type="nucleotide sequence ID" value="NC_076412.1"/>
</dbReference>
<feature type="compositionally biased region" description="Acidic residues" evidence="1">
    <location>
        <begin position="324"/>
        <end position="337"/>
    </location>
</feature>
<organism evidence="2 4">
    <name type="scientific">San Jacinto virus</name>
    <dbReference type="NCBI Taxonomy" id="2596788"/>
    <lineage>
        <taxon>Viruses</taxon>
        <taxon>Riboviria</taxon>
        <taxon>Orthornavirae</taxon>
        <taxon>Negarnaviricota</taxon>
        <taxon>Haploviricotina</taxon>
        <taxon>Monjiviricetes</taxon>
        <taxon>Mononegavirales</taxon>
        <taxon>Nyamiviridae</taxon>
        <taxon>Nyavirus</taxon>
        <taxon>Nyavirus sanjacintoense</taxon>
    </lineage>
</organism>
<dbReference type="KEGG" id="vg:80536474"/>
<keyword evidence="4" id="KW-1185">Reference proteome</keyword>
<evidence type="ECO:0000256" key="1">
    <source>
        <dbReference type="SAM" id="MobiDB-lite"/>
    </source>
</evidence>
<name>A0A516EL21_9MONO</name>
<evidence type="ECO:0000313" key="4">
    <source>
        <dbReference type="Proteomes" id="UP000680490"/>
    </source>
</evidence>
<dbReference type="EMBL" id="MK037477">
    <property type="protein sequence ID" value="QFQ60719.1"/>
    <property type="molecule type" value="Viral_cRNA"/>
</dbReference>
<reference evidence="3" key="1">
    <citation type="submission" date="2018-10" db="EMBL/GenBank/DDBJ databases">
        <title>Characterization of three novel viruses in the families Nyamiviridae, Orthomyxoviridae and Peribunyaviridae isolate from birds during West Nile virus surveillance in Harris county, Texas.</title>
        <authorList>
            <person name="Tesh R.B."/>
            <person name="Guzman H."/>
            <person name="Nunes M.R.T."/>
            <person name="Contreras-Gutierrez M.A."/>
            <person name="Renya M."/>
            <person name="Popov V.L."/>
            <person name="Travassos A.P.A."/>
            <person name="Souza W.Marciel."/>
            <person name="da Silva S.Patroca."/>
            <person name="Widen S."/>
            <person name="Wood T."/>
            <person name="Vela J."/>
            <person name="Salvato V."/>
            <person name="Bueno R."/>
            <person name="Vasilakis N."/>
        </authorList>
    </citation>
    <scope>NUCLEOTIDE SEQUENCE</scope>
    <source>
        <strain evidence="3">Sjv-1</strain>
    </source>
</reference>
<sequence length="337" mass="38944">MAGAEPRIHMESILTHVRSRATDLTRYAIHRLEGHLMRHRIEALEVLGPNENSLELRFLQTLLSLPKIRPNQADLVVTRTSLINRARRWIDHPGSHSMILYSMSPDVVEWYCHAYSMLIQMKRLVEEKPMDAELSLFGHKVQLKGSLLQLEPFRLNVVRLADYKLLAVIAEMTWFRAASLLYARVCDYYKQYGTYSLYQRLVEVYSAYDTDCKFEGELFYKIRDEMSAAMAIATQGWLGPMWYSQSYEEPHPGLHQTALYRISSREPLCSKEAQVYRDAVMLVETYGPHIRPECDLPCHPWSCAEVDEVLGLKNPSPPPLSQSDWDESDLPPGYDEC</sequence>
<protein>
    <submittedName>
        <fullName evidence="2">PolA</fullName>
    </submittedName>
    <submittedName>
        <fullName evidence="3">Polymerase A</fullName>
    </submittedName>
</protein>
<evidence type="ECO:0000313" key="3">
    <source>
        <dbReference type="EMBL" id="QFQ60719.1"/>
    </source>
</evidence>
<feature type="region of interest" description="Disordered" evidence="1">
    <location>
        <begin position="313"/>
        <end position="337"/>
    </location>
</feature>
<dbReference type="Proteomes" id="UP000680490">
    <property type="component" value="Segment"/>
</dbReference>
<dbReference type="EMBL" id="MK971153">
    <property type="protein sequence ID" value="QDO67016.1"/>
    <property type="molecule type" value="Genomic_RNA"/>
</dbReference>
<dbReference type="GeneID" id="80536474"/>
<reference evidence="2" key="2">
    <citation type="submission" date="2019-05" db="EMBL/GenBank/DDBJ databases">
        <title>Characterization of Three Novel Viruses in the Families Nyamiviridae, Orthomyxoviridae and Bunyaviridae (Peribunyaviridae) Isolated from Birds during West Nile Virus Surveillance in Harris County, Texas.</title>
        <authorList>
            <person name="Tesh T.B."/>
            <person name="Guzman H."/>
            <person name="Nunes M.R.T."/>
            <person name="Contreras-Gutierrez M.A."/>
            <person name="Reyna M."/>
            <person name="Popov V.L."/>
            <person name="Travassos A.P.A."/>
            <person name="da Souza W.M."/>
            <person name="Patroca S."/>
            <person name="Widen S.G."/>
            <person name="Wood T.G."/>
            <person name="Vela J."/>
            <person name="Salvato V."/>
            <person name="Bueno R."/>
            <person name="Walker P.J."/>
            <person name="Vasilakis N."/>
        </authorList>
    </citation>
    <scope>NUCLEOTIDE SEQUENCE</scope>
    <source>
        <strain evidence="2">DO-200</strain>
    </source>
</reference>